<dbReference type="PANTHER" id="PTHR30269:SF37">
    <property type="entry name" value="MEMBRANE TRANSPORTER PROTEIN"/>
    <property type="match status" value="1"/>
</dbReference>
<dbReference type="PROSITE" id="PS51738">
    <property type="entry name" value="PEPTIDASE_C21"/>
    <property type="match status" value="1"/>
</dbReference>
<evidence type="ECO:0000256" key="8">
    <source>
        <dbReference type="RuleBase" id="RU363041"/>
    </source>
</evidence>
<keyword evidence="5 8" id="KW-0812">Transmembrane</keyword>
<evidence type="ECO:0000256" key="4">
    <source>
        <dbReference type="ARBA" id="ARBA00022475"/>
    </source>
</evidence>
<feature type="transmembrane region" description="Helical" evidence="8">
    <location>
        <begin position="201"/>
        <end position="219"/>
    </location>
</feature>
<comment type="similarity">
    <text evidence="2 8">Belongs to the 4-toluene sulfonate uptake permease (TSUP) (TC 2.A.102) family.</text>
</comment>
<reference evidence="9 10" key="1">
    <citation type="submission" date="2020-07" db="EMBL/GenBank/DDBJ databases">
        <title>Genomic Encyclopedia of Archaeal and Bacterial Type Strains, Phase II (KMG-II): from individual species to whole genera.</title>
        <authorList>
            <person name="Goeker M."/>
        </authorList>
    </citation>
    <scope>NUCLEOTIDE SEQUENCE [LARGE SCALE GENOMIC DNA]</scope>
    <source>
        <strain evidence="9 10">DSM 21226</strain>
    </source>
</reference>
<dbReference type="Proteomes" id="UP000518288">
    <property type="component" value="Unassembled WGS sequence"/>
</dbReference>
<evidence type="ECO:0000256" key="7">
    <source>
        <dbReference type="ARBA" id="ARBA00023136"/>
    </source>
</evidence>
<evidence type="ECO:0000256" key="3">
    <source>
        <dbReference type="ARBA" id="ARBA00022448"/>
    </source>
</evidence>
<evidence type="ECO:0000313" key="9">
    <source>
        <dbReference type="EMBL" id="NYG31490.1"/>
    </source>
</evidence>
<evidence type="ECO:0000256" key="5">
    <source>
        <dbReference type="ARBA" id="ARBA00022692"/>
    </source>
</evidence>
<dbReference type="EMBL" id="JACCFH010000001">
    <property type="protein sequence ID" value="NYG31490.1"/>
    <property type="molecule type" value="Genomic_DNA"/>
</dbReference>
<dbReference type="AlphaFoldDB" id="A0A7Y9QXR7"/>
<gene>
    <name evidence="9" type="ORF">BDD16_000476</name>
</gene>
<dbReference type="Pfam" id="PF01925">
    <property type="entry name" value="TauE"/>
    <property type="match status" value="1"/>
</dbReference>
<protein>
    <recommendedName>
        <fullName evidence="8">Probable membrane transporter protein</fullName>
    </recommendedName>
</protein>
<evidence type="ECO:0000256" key="6">
    <source>
        <dbReference type="ARBA" id="ARBA00022989"/>
    </source>
</evidence>
<organism evidence="9 10">
    <name type="scientific">Sphaerotilus montanus</name>
    <dbReference type="NCBI Taxonomy" id="522889"/>
    <lineage>
        <taxon>Bacteria</taxon>
        <taxon>Pseudomonadati</taxon>
        <taxon>Pseudomonadota</taxon>
        <taxon>Betaproteobacteria</taxon>
        <taxon>Burkholderiales</taxon>
        <taxon>Sphaerotilaceae</taxon>
        <taxon>Sphaerotilus</taxon>
    </lineage>
</organism>
<dbReference type="InterPro" id="IPR052017">
    <property type="entry name" value="TSUP"/>
</dbReference>
<feature type="transmembrane region" description="Helical" evidence="8">
    <location>
        <begin position="225"/>
        <end position="243"/>
    </location>
</feature>
<dbReference type="InterPro" id="IPR002781">
    <property type="entry name" value="TM_pro_TauE-like"/>
</dbReference>
<evidence type="ECO:0000256" key="1">
    <source>
        <dbReference type="ARBA" id="ARBA00004651"/>
    </source>
</evidence>
<keyword evidence="7 8" id="KW-0472">Membrane</keyword>
<feature type="transmembrane region" description="Helical" evidence="8">
    <location>
        <begin position="130"/>
        <end position="150"/>
    </location>
</feature>
<keyword evidence="4 8" id="KW-1003">Cell membrane</keyword>
<keyword evidence="6 8" id="KW-1133">Transmembrane helix</keyword>
<evidence type="ECO:0000313" key="10">
    <source>
        <dbReference type="Proteomes" id="UP000518288"/>
    </source>
</evidence>
<feature type="transmembrane region" description="Helical" evidence="8">
    <location>
        <begin position="73"/>
        <end position="93"/>
    </location>
</feature>
<feature type="transmembrane region" description="Helical" evidence="8">
    <location>
        <begin position="170"/>
        <end position="189"/>
    </location>
</feature>
<dbReference type="PANTHER" id="PTHR30269">
    <property type="entry name" value="TRANSMEMBRANE PROTEIN YFCA"/>
    <property type="match status" value="1"/>
</dbReference>
<keyword evidence="3" id="KW-0813">Transport</keyword>
<evidence type="ECO:0000256" key="2">
    <source>
        <dbReference type="ARBA" id="ARBA00009142"/>
    </source>
</evidence>
<comment type="subcellular location">
    <subcellularLocation>
        <location evidence="1 8">Cell membrane</location>
        <topology evidence="1 8">Multi-pass membrane protein</topology>
    </subcellularLocation>
</comment>
<name>A0A7Y9QXR7_9BURK</name>
<sequence length="247" mass="26143">MITDPMFFAAAVPAVFLMGLSKSGFGAGFGALAVPLMALTIPVPQAAAIMLPLLCLADFSGLAALIRQADWRLLRLLIPAGLLGSLIGWASFGLMPVKAVAGVVGAVTLLFVALRLYFPPKADVPVPHRGLGWLLGAASGYTSFIAHAGAPPISFYMLPLKLEPLRFSGTMAVFFTVVNLSKWIPYWQLGLIDLTNLGTSLALGPVVLAGVFTGVRLASRVKPTLFYRLVMAGMVLSGGKLLWDAFR</sequence>
<dbReference type="GO" id="GO:0005886">
    <property type="term" value="C:plasma membrane"/>
    <property type="evidence" value="ECO:0007669"/>
    <property type="project" value="UniProtKB-SubCell"/>
</dbReference>
<comment type="caution">
    <text evidence="9">The sequence shown here is derived from an EMBL/GenBank/DDBJ whole genome shotgun (WGS) entry which is preliminary data.</text>
</comment>
<accession>A0A7Y9QXR7</accession>
<feature type="transmembrane region" description="Helical" evidence="8">
    <location>
        <begin position="48"/>
        <end position="66"/>
    </location>
</feature>
<keyword evidence="10" id="KW-1185">Reference proteome</keyword>
<proteinExistence type="inferred from homology"/>
<feature type="transmembrane region" description="Helical" evidence="8">
    <location>
        <begin position="99"/>
        <end position="118"/>
    </location>
</feature>